<dbReference type="EMBL" id="UAWG01000008">
    <property type="protein sequence ID" value="SQB59852.1"/>
    <property type="molecule type" value="Genomic_DNA"/>
</dbReference>
<feature type="transmembrane region" description="Helical" evidence="1">
    <location>
        <begin position="6"/>
        <end position="23"/>
    </location>
</feature>
<evidence type="ECO:0000313" key="2">
    <source>
        <dbReference type="EMBL" id="SQB59852.1"/>
    </source>
</evidence>
<accession>A0A2X2XVX9</accession>
<evidence type="ECO:0000256" key="1">
    <source>
        <dbReference type="SAM" id="Phobius"/>
    </source>
</evidence>
<dbReference type="AlphaFoldDB" id="A0A2X2XVX9"/>
<evidence type="ECO:0000313" key="3">
    <source>
        <dbReference type="Proteomes" id="UP000249986"/>
    </source>
</evidence>
<reference evidence="2 3" key="1">
    <citation type="submission" date="2018-06" db="EMBL/GenBank/DDBJ databases">
        <authorList>
            <consortium name="Pathogen Informatics"/>
            <person name="Doyle S."/>
        </authorList>
    </citation>
    <scope>NUCLEOTIDE SEQUENCE [LARGE SCALE GENOMIC DNA]</scope>
    <source>
        <strain evidence="2 3">NCTC10719</strain>
    </source>
</reference>
<keyword evidence="1" id="KW-0472">Membrane</keyword>
<keyword evidence="1" id="KW-1133">Transmembrane helix</keyword>
<proteinExistence type="predicted"/>
<name>A0A2X2XVX9_CLOPF</name>
<organism evidence="2 3">
    <name type="scientific">Clostridium perfringens</name>
    <dbReference type="NCBI Taxonomy" id="1502"/>
    <lineage>
        <taxon>Bacteria</taxon>
        <taxon>Bacillati</taxon>
        <taxon>Bacillota</taxon>
        <taxon>Clostridia</taxon>
        <taxon>Eubacteriales</taxon>
        <taxon>Clostridiaceae</taxon>
        <taxon>Clostridium</taxon>
    </lineage>
</organism>
<protein>
    <submittedName>
        <fullName evidence="2">Uncharacterized protein</fullName>
    </submittedName>
</protein>
<dbReference type="Proteomes" id="UP000249986">
    <property type="component" value="Unassembled WGS sequence"/>
</dbReference>
<sequence length="115" mass="13511">MQMGTGITLVMFSIVVIISLLSEKYKSIKEEKRIETIINLENKRYKYVLNIIMRDDTETQIVAYSNKEYDCDSIFSIFLRTDLDCIINREDDGVVLLPKEDIKRYEFTSLELRGN</sequence>
<gene>
    <name evidence="2" type="ORF">NCTC10719_01395</name>
</gene>
<keyword evidence="1" id="KW-0812">Transmembrane</keyword>
<dbReference type="RefSeq" id="WP_111926266.1">
    <property type="nucleotide sequence ID" value="NZ_JAALNH010000021.1"/>
</dbReference>